<protein>
    <submittedName>
        <fullName evidence="3">Glycosyltransferase family 4 protein</fullName>
    </submittedName>
</protein>
<accession>A0A9D9IV28</accession>
<organism evidence="3 4">
    <name type="scientific">Candidatus Cryptobacteroides excrementipullorum</name>
    <dbReference type="NCBI Taxonomy" id="2840761"/>
    <lineage>
        <taxon>Bacteria</taxon>
        <taxon>Pseudomonadati</taxon>
        <taxon>Bacteroidota</taxon>
        <taxon>Bacteroidia</taxon>
        <taxon>Bacteroidales</taxon>
        <taxon>Candidatus Cryptobacteroides</taxon>
    </lineage>
</organism>
<evidence type="ECO:0000313" key="4">
    <source>
        <dbReference type="Proteomes" id="UP000823771"/>
    </source>
</evidence>
<reference evidence="3" key="1">
    <citation type="submission" date="2020-10" db="EMBL/GenBank/DDBJ databases">
        <authorList>
            <person name="Gilroy R."/>
        </authorList>
    </citation>
    <scope>NUCLEOTIDE SEQUENCE</scope>
    <source>
        <strain evidence="3">2478</strain>
    </source>
</reference>
<comment type="caution">
    <text evidence="3">The sequence shown here is derived from an EMBL/GenBank/DDBJ whole genome shotgun (WGS) entry which is preliminary data.</text>
</comment>
<evidence type="ECO:0000256" key="1">
    <source>
        <dbReference type="ARBA" id="ARBA00022679"/>
    </source>
</evidence>
<dbReference type="AlphaFoldDB" id="A0A9D9IV28"/>
<dbReference type="InterPro" id="IPR001296">
    <property type="entry name" value="Glyco_trans_1"/>
</dbReference>
<gene>
    <name evidence="3" type="ORF">IAB80_08315</name>
</gene>
<reference evidence="3" key="2">
    <citation type="journal article" date="2021" name="PeerJ">
        <title>Extensive microbial diversity within the chicken gut microbiome revealed by metagenomics and culture.</title>
        <authorList>
            <person name="Gilroy R."/>
            <person name="Ravi A."/>
            <person name="Getino M."/>
            <person name="Pursley I."/>
            <person name="Horton D.L."/>
            <person name="Alikhan N.F."/>
            <person name="Baker D."/>
            <person name="Gharbi K."/>
            <person name="Hall N."/>
            <person name="Watson M."/>
            <person name="Adriaenssens E.M."/>
            <person name="Foster-Nyarko E."/>
            <person name="Jarju S."/>
            <person name="Secka A."/>
            <person name="Antonio M."/>
            <person name="Oren A."/>
            <person name="Chaudhuri R.R."/>
            <person name="La Ragione R."/>
            <person name="Hildebrand F."/>
            <person name="Pallen M.J."/>
        </authorList>
    </citation>
    <scope>NUCLEOTIDE SEQUENCE</scope>
    <source>
        <strain evidence="3">2478</strain>
    </source>
</reference>
<dbReference type="CDD" id="cd03801">
    <property type="entry name" value="GT4_PimA-like"/>
    <property type="match status" value="1"/>
</dbReference>
<dbReference type="EMBL" id="JADILZ010000079">
    <property type="protein sequence ID" value="MBO8478875.1"/>
    <property type="molecule type" value="Genomic_DNA"/>
</dbReference>
<evidence type="ECO:0000259" key="2">
    <source>
        <dbReference type="Pfam" id="PF00534"/>
    </source>
</evidence>
<dbReference type="Proteomes" id="UP000823771">
    <property type="component" value="Unassembled WGS sequence"/>
</dbReference>
<evidence type="ECO:0000313" key="3">
    <source>
        <dbReference type="EMBL" id="MBO8478875.1"/>
    </source>
</evidence>
<dbReference type="Pfam" id="PF00534">
    <property type="entry name" value="Glycos_transf_1"/>
    <property type="match status" value="1"/>
</dbReference>
<feature type="domain" description="Glycosyl transferase family 1" evidence="2">
    <location>
        <begin position="217"/>
        <end position="365"/>
    </location>
</feature>
<proteinExistence type="predicted"/>
<dbReference type="SUPFAM" id="SSF53756">
    <property type="entry name" value="UDP-Glycosyltransferase/glycogen phosphorylase"/>
    <property type="match status" value="1"/>
</dbReference>
<dbReference type="GO" id="GO:0016757">
    <property type="term" value="F:glycosyltransferase activity"/>
    <property type="evidence" value="ECO:0007669"/>
    <property type="project" value="InterPro"/>
</dbReference>
<dbReference type="Gene3D" id="3.40.50.2000">
    <property type="entry name" value="Glycogen Phosphorylase B"/>
    <property type="match status" value="1"/>
</dbReference>
<sequence length="394" mass="45178">MLAERLAGDCQVEVLTTCVKDYTKGGNEYPPGTGIVNGVTVRRFRTEPFDRSASDYWARKAKPARRLRMFLYNIGLLHPLSYIIRTWRWKLDEDIEYQKHSIFYSEEMVKYIASSKDSYDAFIAITSDFAPFYFTAMEAGEKTIAIPTMHYAKVSFRASLSQAFSRIRYVGFNTTAEQKLARRIFGPGVRHSSIISVGIEVPQPADWEQTRRVFSLPDRYILYIGRVDRCKTGDMIEYYTAYRKKYGDRALPLVVIGNIFRKEEDAEGVMYTGFVSDAQKRAILQHAELLLNPSKYESLSLVLLEALNDRVPVLVNGHCNVLREHCRKSGGAILYYTGKHSFIKGLGRIVSDQALRASMQERGKEYMEKNYSWDLIMPRLYKAIDEVTGETTGK</sequence>
<dbReference type="GO" id="GO:0009103">
    <property type="term" value="P:lipopolysaccharide biosynthetic process"/>
    <property type="evidence" value="ECO:0007669"/>
    <property type="project" value="TreeGrafter"/>
</dbReference>
<name>A0A9D9IV28_9BACT</name>
<dbReference type="PANTHER" id="PTHR46401">
    <property type="entry name" value="GLYCOSYLTRANSFERASE WBBK-RELATED"/>
    <property type="match status" value="1"/>
</dbReference>
<keyword evidence="1" id="KW-0808">Transferase</keyword>
<dbReference type="PANTHER" id="PTHR46401:SF2">
    <property type="entry name" value="GLYCOSYLTRANSFERASE WBBK-RELATED"/>
    <property type="match status" value="1"/>
</dbReference>